<reference evidence="3" key="1">
    <citation type="submission" date="2018-09" db="EMBL/GenBank/DDBJ databases">
        <authorList>
            <person name="Zhu H."/>
        </authorList>
    </citation>
    <scope>NUCLEOTIDE SEQUENCE [LARGE SCALE GENOMIC DNA]</scope>
    <source>
        <strain evidence="3">K1R23-30</strain>
    </source>
</reference>
<dbReference type="CDD" id="cd03801">
    <property type="entry name" value="GT4_PimA-like"/>
    <property type="match status" value="1"/>
</dbReference>
<dbReference type="NCBIfam" id="TIGR04348">
    <property type="entry name" value="selenoneine biosynthesis selenosugar synthase SenB"/>
    <property type="match status" value="1"/>
</dbReference>
<dbReference type="Gene3D" id="3.40.50.2000">
    <property type="entry name" value="Glycogen Phosphorylase B"/>
    <property type="match status" value="2"/>
</dbReference>
<name>A0A3A3G159_9BURK</name>
<dbReference type="Proteomes" id="UP000265955">
    <property type="component" value="Unassembled WGS sequence"/>
</dbReference>
<dbReference type="InterPro" id="IPR001296">
    <property type="entry name" value="Glyco_trans_1"/>
</dbReference>
<organism evidence="2 3">
    <name type="scientific">Noviherbaspirillum saxi</name>
    <dbReference type="NCBI Taxonomy" id="2320863"/>
    <lineage>
        <taxon>Bacteria</taxon>
        <taxon>Pseudomonadati</taxon>
        <taxon>Pseudomonadota</taxon>
        <taxon>Betaproteobacteria</taxon>
        <taxon>Burkholderiales</taxon>
        <taxon>Oxalobacteraceae</taxon>
        <taxon>Noviherbaspirillum</taxon>
    </lineage>
</organism>
<evidence type="ECO:0000259" key="1">
    <source>
        <dbReference type="Pfam" id="PF00534"/>
    </source>
</evidence>
<keyword evidence="2" id="KW-0808">Transferase</keyword>
<proteinExistence type="predicted"/>
<comment type="caution">
    <text evidence="2">The sequence shown here is derived from an EMBL/GenBank/DDBJ whole genome shotgun (WGS) entry which is preliminary data.</text>
</comment>
<dbReference type="InterPro" id="IPR052622">
    <property type="entry name" value="Glycosyltransferase_G1"/>
</dbReference>
<dbReference type="Pfam" id="PF00534">
    <property type="entry name" value="Glycos_transf_1"/>
    <property type="match status" value="1"/>
</dbReference>
<dbReference type="AlphaFoldDB" id="A0A3A3G159"/>
<feature type="domain" description="Glycosyl transferase family 1" evidence="1">
    <location>
        <begin position="159"/>
        <end position="308"/>
    </location>
</feature>
<evidence type="ECO:0000313" key="2">
    <source>
        <dbReference type="EMBL" id="RJF95176.1"/>
    </source>
</evidence>
<dbReference type="InterPro" id="IPR027627">
    <property type="entry name" value="Glycosyltransferase_put"/>
</dbReference>
<dbReference type="EMBL" id="QYUO01000002">
    <property type="protein sequence ID" value="RJF95176.1"/>
    <property type="molecule type" value="Genomic_DNA"/>
</dbReference>
<gene>
    <name evidence="2" type="ORF">D3871_17130</name>
</gene>
<dbReference type="GO" id="GO:0016757">
    <property type="term" value="F:glycosyltransferase activity"/>
    <property type="evidence" value="ECO:0007669"/>
    <property type="project" value="InterPro"/>
</dbReference>
<accession>A0A3A3G159</accession>
<dbReference type="OrthoDB" id="8563324at2"/>
<protein>
    <submittedName>
        <fullName evidence="2">TIGR04348 family glycosyltransferase</fullName>
    </submittedName>
</protein>
<sequence>MKDSSIWQPWLRETGLNKQHVIIISPATANANNGNWQTASRWAGFLSSSYDVSVMEEWDDSHCDLMIALHARRSATSLARFAQAFGHRPILLVLTGTDLYRDIHSDAQAQASLQLATRLVLLQDAGLQQLPPALRAKACVIYQSAPQPPDTPRVRADARFEVIMIGHLRTEKDPLTFMRAAAVVAPSRIRMTHIGGALDAALGRQAESTQRALPQYRWLGDLPHAQTLEYLAASDMMVIASRMEGGANVIIESVVHKVPVLASDIPGNRGMLGDEYAGYFPPGDSTALAALIDRACKDPVFRTILSSQCKERSGLFEPARERAALTSAVRELLAVT</sequence>
<dbReference type="PANTHER" id="PTHR46660:SF2">
    <property type="entry name" value="GLYCOSYLTRANSFERASE 1 DOMAIN-CONTAINING PROTEIN 1"/>
    <property type="match status" value="1"/>
</dbReference>
<dbReference type="SUPFAM" id="SSF53756">
    <property type="entry name" value="UDP-Glycosyltransferase/glycogen phosphorylase"/>
    <property type="match status" value="1"/>
</dbReference>
<dbReference type="PANTHER" id="PTHR46660">
    <property type="match status" value="1"/>
</dbReference>
<keyword evidence="3" id="KW-1185">Reference proteome</keyword>
<evidence type="ECO:0000313" key="3">
    <source>
        <dbReference type="Proteomes" id="UP000265955"/>
    </source>
</evidence>